<evidence type="ECO:0000313" key="2">
    <source>
        <dbReference type="Proteomes" id="UP000237839"/>
    </source>
</evidence>
<evidence type="ECO:0000313" key="1">
    <source>
        <dbReference type="EMBL" id="PRC93445.1"/>
    </source>
</evidence>
<dbReference type="EMBL" id="PUGF01000007">
    <property type="protein sequence ID" value="PRC93445.1"/>
    <property type="molecule type" value="Genomic_DNA"/>
</dbReference>
<keyword evidence="2" id="KW-1185">Reference proteome</keyword>
<dbReference type="Proteomes" id="UP000237839">
    <property type="component" value="Unassembled WGS sequence"/>
</dbReference>
<gene>
    <name evidence="1" type="ORF">S2091_1832</name>
</gene>
<proteinExistence type="predicted"/>
<comment type="caution">
    <text evidence="1">The sequence shown here is derived from an EMBL/GenBank/DDBJ whole genome shotgun (WGS) entry which is preliminary data.</text>
</comment>
<dbReference type="AlphaFoldDB" id="A0A2S9H0D6"/>
<reference evidence="1 2" key="1">
    <citation type="submission" date="2018-02" db="EMBL/GenBank/DDBJ databases">
        <title>Solimicrobium silvestre gen. nov., sp. nov., isolated from alpine forest soil.</title>
        <authorList>
            <person name="Margesin R."/>
            <person name="Albuquerque L."/>
            <person name="Zhang D.-C."/>
            <person name="Froufe H.J.C."/>
            <person name="Severino R."/>
            <person name="Roxo I."/>
            <person name="Egas C."/>
            <person name="Da Costa M.S."/>
        </authorList>
    </citation>
    <scope>NUCLEOTIDE SEQUENCE [LARGE SCALE GENOMIC DNA]</scope>
    <source>
        <strain evidence="1 2">S20-91</strain>
    </source>
</reference>
<protein>
    <submittedName>
        <fullName evidence="1">Uncharacterized protein</fullName>
    </submittedName>
</protein>
<dbReference type="InterPro" id="IPR045459">
    <property type="entry name" value="DUF5908"/>
</dbReference>
<organism evidence="1 2">
    <name type="scientific">Solimicrobium silvestre</name>
    <dbReference type="NCBI Taxonomy" id="2099400"/>
    <lineage>
        <taxon>Bacteria</taxon>
        <taxon>Pseudomonadati</taxon>
        <taxon>Pseudomonadota</taxon>
        <taxon>Betaproteobacteria</taxon>
        <taxon>Burkholderiales</taxon>
        <taxon>Oxalobacteraceae</taxon>
        <taxon>Solimicrobium</taxon>
    </lineage>
</organism>
<dbReference type="RefSeq" id="WP_165794957.1">
    <property type="nucleotide sequence ID" value="NZ_PUGF01000007.1"/>
</dbReference>
<dbReference type="Pfam" id="PF19265">
    <property type="entry name" value="DUF5908"/>
    <property type="match status" value="1"/>
</dbReference>
<accession>A0A2S9H0D6</accession>
<name>A0A2S9H0D6_9BURK</name>
<sequence>MAIEIKELIIKTTIVNRPINKDDSSHIDKDSVKDEILSECKKMVQTLLRERRER</sequence>